<reference evidence="2 3" key="1">
    <citation type="submission" date="2024-04" db="EMBL/GenBank/DDBJ databases">
        <title>Flavobacterium sp. DGU11 16S ribosomal RNA gene Genome sequencing and assembly.</title>
        <authorList>
            <person name="Park S."/>
        </authorList>
    </citation>
    <scope>NUCLEOTIDE SEQUENCE [LARGE SCALE GENOMIC DNA]</scope>
    <source>
        <strain evidence="2 3">DGU11</strain>
    </source>
</reference>
<proteinExistence type="predicted"/>
<keyword evidence="3" id="KW-1185">Reference proteome</keyword>
<evidence type="ECO:0000256" key="1">
    <source>
        <dbReference type="SAM" id="SignalP"/>
    </source>
</evidence>
<dbReference type="PROSITE" id="PS51257">
    <property type="entry name" value="PROKAR_LIPOPROTEIN"/>
    <property type="match status" value="1"/>
</dbReference>
<feature type="signal peptide" evidence="1">
    <location>
        <begin position="1"/>
        <end position="22"/>
    </location>
</feature>
<name>A0ABU9HT55_9FLAO</name>
<comment type="caution">
    <text evidence="2">The sequence shown here is derived from an EMBL/GenBank/DDBJ whole genome shotgun (WGS) entry which is preliminary data.</text>
</comment>
<evidence type="ECO:0008006" key="4">
    <source>
        <dbReference type="Google" id="ProtNLM"/>
    </source>
</evidence>
<keyword evidence="1" id="KW-0732">Signal</keyword>
<evidence type="ECO:0000313" key="2">
    <source>
        <dbReference type="EMBL" id="MEL1243343.1"/>
    </source>
</evidence>
<evidence type="ECO:0000313" key="3">
    <source>
        <dbReference type="Proteomes" id="UP001464555"/>
    </source>
</evidence>
<dbReference type="Proteomes" id="UP001464555">
    <property type="component" value="Unassembled WGS sequence"/>
</dbReference>
<dbReference type="EMBL" id="JBBYHR010000002">
    <property type="protein sequence ID" value="MEL1243343.1"/>
    <property type="molecule type" value="Genomic_DNA"/>
</dbReference>
<protein>
    <recommendedName>
        <fullName evidence="4">DUF1735 domain-containing protein</fullName>
    </recommendedName>
</protein>
<organism evidence="2 3">
    <name type="scientific">Flavobacterium arundinis</name>
    <dbReference type="NCBI Taxonomy" id="3139143"/>
    <lineage>
        <taxon>Bacteria</taxon>
        <taxon>Pseudomonadati</taxon>
        <taxon>Bacteroidota</taxon>
        <taxon>Flavobacteriia</taxon>
        <taxon>Flavobacteriales</taxon>
        <taxon>Flavobacteriaceae</taxon>
        <taxon>Flavobacterium</taxon>
    </lineage>
</organism>
<sequence>MKKYLSKIAVFALLVGALTSCEEDTVVFDSNNGQTLAGFNLKTGNLRTFEQQLNMPSELIVEVGVTTKADHDRAVQVVVNNELTDALPAQYSIDQSTFVIPAGEYTAKIRLTGYYDELTPSDRKTITLTLVSVEGADFIEPQRSSTTISLFRVCPREIPTTYTGYVTGSLGGATEEFTVVLNPTAEFATYTATNLWGNFVSGATGSNYDGQFPYPGIVTINCDNTVNVIGTSDDDRFAGGTGTFDPDTNEFQLYLNQTLFTSTTATGDVFLTPAQ</sequence>
<gene>
    <name evidence="2" type="ORF">AAEO56_03645</name>
</gene>
<accession>A0ABU9HT55</accession>
<feature type="chain" id="PRO_5045255584" description="DUF1735 domain-containing protein" evidence="1">
    <location>
        <begin position="23"/>
        <end position="275"/>
    </location>
</feature>
<dbReference type="RefSeq" id="WP_341695664.1">
    <property type="nucleotide sequence ID" value="NZ_JBBYHR010000002.1"/>
</dbReference>